<evidence type="ECO:0000256" key="1">
    <source>
        <dbReference type="SAM" id="MobiDB-lite"/>
    </source>
</evidence>
<accession>A0A1I5ADD7</accession>
<feature type="domain" description="Methyltransferase type 11" evidence="2">
    <location>
        <begin position="200"/>
        <end position="297"/>
    </location>
</feature>
<proteinExistence type="predicted"/>
<dbReference type="EMBL" id="FOUY01000017">
    <property type="protein sequence ID" value="SFN60380.1"/>
    <property type="molecule type" value="Genomic_DNA"/>
</dbReference>
<reference evidence="3 4" key="1">
    <citation type="submission" date="2016-10" db="EMBL/GenBank/DDBJ databases">
        <authorList>
            <person name="de Groot N.N."/>
        </authorList>
    </citation>
    <scope>NUCLEOTIDE SEQUENCE [LARGE SCALE GENOMIC DNA]</scope>
    <source>
        <strain evidence="3 4">CGMCC 4.1877</strain>
    </source>
</reference>
<dbReference type="Pfam" id="PF08241">
    <property type="entry name" value="Methyltransf_11"/>
    <property type="match status" value="1"/>
</dbReference>
<gene>
    <name evidence="3" type="ORF">SAMN05216207_1017103</name>
</gene>
<dbReference type="InterPro" id="IPR053173">
    <property type="entry name" value="SAM-binding_MTase"/>
</dbReference>
<organism evidence="3 4">
    <name type="scientific">Pseudonocardia ammonioxydans</name>
    <dbReference type="NCBI Taxonomy" id="260086"/>
    <lineage>
        <taxon>Bacteria</taxon>
        <taxon>Bacillati</taxon>
        <taxon>Actinomycetota</taxon>
        <taxon>Actinomycetes</taxon>
        <taxon>Pseudonocardiales</taxon>
        <taxon>Pseudonocardiaceae</taxon>
        <taxon>Pseudonocardia</taxon>
    </lineage>
</organism>
<dbReference type="STRING" id="260086.SAMN05216207_1017103"/>
<dbReference type="SUPFAM" id="SSF46785">
    <property type="entry name" value="Winged helix' DNA-binding domain"/>
    <property type="match status" value="1"/>
</dbReference>
<feature type="region of interest" description="Disordered" evidence="1">
    <location>
        <begin position="1"/>
        <end position="22"/>
    </location>
</feature>
<keyword evidence="3" id="KW-0808">Transferase</keyword>
<keyword evidence="4" id="KW-1185">Reference proteome</keyword>
<dbReference type="Gene3D" id="3.40.50.150">
    <property type="entry name" value="Vaccinia Virus protein VP39"/>
    <property type="match status" value="1"/>
</dbReference>
<dbReference type="InterPro" id="IPR036390">
    <property type="entry name" value="WH_DNA-bd_sf"/>
</dbReference>
<protein>
    <submittedName>
        <fullName evidence="3">Methyltransferase domain-containing protein</fullName>
    </submittedName>
</protein>
<evidence type="ECO:0000259" key="2">
    <source>
        <dbReference type="Pfam" id="PF08241"/>
    </source>
</evidence>
<dbReference type="GO" id="GO:0008757">
    <property type="term" value="F:S-adenosylmethionine-dependent methyltransferase activity"/>
    <property type="evidence" value="ECO:0007669"/>
    <property type="project" value="InterPro"/>
</dbReference>
<dbReference type="AlphaFoldDB" id="A0A1I5ADD7"/>
<dbReference type="GO" id="GO:0032259">
    <property type="term" value="P:methylation"/>
    <property type="evidence" value="ECO:0007669"/>
    <property type="project" value="UniProtKB-KW"/>
</dbReference>
<evidence type="ECO:0000313" key="4">
    <source>
        <dbReference type="Proteomes" id="UP000199614"/>
    </source>
</evidence>
<dbReference type="PANTHER" id="PTHR45128:SF2">
    <property type="entry name" value="METHYLTRANSFERASE DOMAIN-CONTAINING PROTEIN"/>
    <property type="match status" value="1"/>
</dbReference>
<keyword evidence="3" id="KW-0489">Methyltransferase</keyword>
<dbReference type="CDD" id="cd02440">
    <property type="entry name" value="AdoMet_MTases"/>
    <property type="match status" value="1"/>
</dbReference>
<name>A0A1I5ADD7_PSUAM</name>
<evidence type="ECO:0000313" key="3">
    <source>
        <dbReference type="EMBL" id="SFN60380.1"/>
    </source>
</evidence>
<dbReference type="InterPro" id="IPR029063">
    <property type="entry name" value="SAM-dependent_MTases_sf"/>
</dbReference>
<dbReference type="Proteomes" id="UP000199614">
    <property type="component" value="Unassembled WGS sequence"/>
</dbReference>
<sequence>MAETTETTVDMGAATGAEGSTPATADAVAERVLAATLGAFDVLTIYLGDRLGWYRALAGSGPLSPDELAERTRTDARYAREWLEQQAASGILTVVDPAGPQLPRRFRLDAGAAEVLTDPDSLNHLAPLTRFVGAAAVQLPALAEVYRAGGGVSWARFGPDARTGQADMNRPWYEHELAGALAGVPDLHRLLDRPGAAIADLGCGEGWSAIALGRAYPGATVHGVDPDPPSTAAATAHTAAAGLADRVTFTTGDAATSLPAGAFDAVFAFECLHDLPHPVEFLTAARHALRPDGVVIVMDEAAEDEFHAPAGDVERLLYGFSTLICLPDSRSHEPSAATGTVIRASTVRDYAARAGFTGVEVLPIEDFGFWRFYRLRL</sequence>
<dbReference type="PANTHER" id="PTHR45128">
    <property type="entry name" value="METHYLTRANSFERASE TYPE 11"/>
    <property type="match status" value="1"/>
</dbReference>
<dbReference type="InterPro" id="IPR013216">
    <property type="entry name" value="Methyltransf_11"/>
</dbReference>
<dbReference type="SUPFAM" id="SSF53335">
    <property type="entry name" value="S-adenosyl-L-methionine-dependent methyltransferases"/>
    <property type="match status" value="1"/>
</dbReference>
<dbReference type="RefSeq" id="WP_218162811.1">
    <property type="nucleotide sequence ID" value="NZ_FOUY01000017.1"/>
</dbReference>